<protein>
    <submittedName>
        <fullName evidence="2">Uncharacterized protein</fullName>
    </submittedName>
</protein>
<dbReference type="Proteomes" id="UP000278143">
    <property type="component" value="Unassembled WGS sequence"/>
</dbReference>
<accession>A0A4P9Z1W1</accession>
<organism evidence="2 3">
    <name type="scientific">Syncephalis pseudoplumigaleata</name>
    <dbReference type="NCBI Taxonomy" id="1712513"/>
    <lineage>
        <taxon>Eukaryota</taxon>
        <taxon>Fungi</taxon>
        <taxon>Fungi incertae sedis</taxon>
        <taxon>Zoopagomycota</taxon>
        <taxon>Zoopagomycotina</taxon>
        <taxon>Zoopagomycetes</taxon>
        <taxon>Zoopagales</taxon>
        <taxon>Piptocephalidaceae</taxon>
        <taxon>Syncephalis</taxon>
    </lineage>
</organism>
<reference evidence="3" key="1">
    <citation type="journal article" date="2018" name="Nat. Microbiol.">
        <title>Leveraging single-cell genomics to expand the fungal tree of life.</title>
        <authorList>
            <person name="Ahrendt S.R."/>
            <person name="Quandt C.A."/>
            <person name="Ciobanu D."/>
            <person name="Clum A."/>
            <person name="Salamov A."/>
            <person name="Andreopoulos B."/>
            <person name="Cheng J.F."/>
            <person name="Woyke T."/>
            <person name="Pelin A."/>
            <person name="Henrissat B."/>
            <person name="Reynolds N.K."/>
            <person name="Benny G.L."/>
            <person name="Smith M.E."/>
            <person name="James T.Y."/>
            <person name="Grigoriev I.V."/>
        </authorList>
    </citation>
    <scope>NUCLEOTIDE SEQUENCE [LARGE SCALE GENOMIC DNA]</scope>
    <source>
        <strain evidence="3">Benny S71-1</strain>
    </source>
</reference>
<sequence>MNTGRSSWHSASLVYVRWTVAYDIARIHHMLTSWPHHVTANVISDVMLHRRLFLAQSIDARLHVGEHAPDRSADYHVRFPVISALLDMDATEDQICELMAITAIMGDIDDSSLFRDTLGDASEPDAAPTAEPSDAATARAEAASEHAQTPAAHEPSHDASPVPNEPSHEMRQRRLRAGLRRTHQSFATEMETQFNQLYQRYFLHFNSNSNSNDDDDDIIDDVDDDELLLAEQHRVSSLTQQAIRSLHNHMRFLREVRNRRAALAGQPLHTDDAAMHGTRAASSVREQRQRRRWGMIFSRYSFDEDWAVTSSSPSSPHMPGTRRREDRPSPPPAHLLEHRSTSFADMTSIHDSLAHRLVRQRSRLWRNDDDDDVEEDGNALFLFMENDAASTNEPSRHTSTDLLNRIERVLAANEEDTFDYEDLLMLSELIGEVRLRGASEYQLAMLKQSTVEEYTRCLDGTTDNAALYR</sequence>
<feature type="region of interest" description="Disordered" evidence="1">
    <location>
        <begin position="115"/>
        <end position="172"/>
    </location>
</feature>
<proteinExistence type="predicted"/>
<gene>
    <name evidence="2" type="ORF">SYNPS1DRAFT_27952</name>
</gene>
<feature type="region of interest" description="Disordered" evidence="1">
    <location>
        <begin position="307"/>
        <end position="336"/>
    </location>
</feature>
<evidence type="ECO:0000313" key="3">
    <source>
        <dbReference type="Proteomes" id="UP000278143"/>
    </source>
</evidence>
<evidence type="ECO:0000256" key="1">
    <source>
        <dbReference type="SAM" id="MobiDB-lite"/>
    </source>
</evidence>
<name>A0A4P9Z1W1_9FUNG</name>
<evidence type="ECO:0000313" key="2">
    <source>
        <dbReference type="EMBL" id="RKP26356.1"/>
    </source>
</evidence>
<dbReference type="EMBL" id="KZ989446">
    <property type="protein sequence ID" value="RKP26356.1"/>
    <property type="molecule type" value="Genomic_DNA"/>
</dbReference>
<dbReference type="AlphaFoldDB" id="A0A4P9Z1W1"/>
<keyword evidence="3" id="KW-1185">Reference proteome</keyword>
<feature type="compositionally biased region" description="Low complexity" evidence="1">
    <location>
        <begin position="129"/>
        <end position="149"/>
    </location>
</feature>